<gene>
    <name evidence="1" type="ORF">AAL_05143</name>
</gene>
<evidence type="ECO:0000313" key="2">
    <source>
        <dbReference type="Proteomes" id="UP000078544"/>
    </source>
</evidence>
<comment type="caution">
    <text evidence="1">The sequence shown here is derived from an EMBL/GenBank/DDBJ whole genome shotgun (WGS) entry which is preliminary data.</text>
</comment>
<dbReference type="Pfam" id="PF21858">
    <property type="entry name" value="DUF6914"/>
    <property type="match status" value="1"/>
</dbReference>
<dbReference type="Proteomes" id="UP000078544">
    <property type="component" value="Unassembled WGS sequence"/>
</dbReference>
<sequence length="173" mass="19835">MLAYLASIASKNRLYIALYARGGEGYHWALLTGPKSDRPGDPGKRYHAKQYSTLWAFCEENIRLAPTNMILVRVLVAKVSNRRKLEAVLPNIPMRPEVPGWTCKTWVQEAFEALKDAQAIDCPFGWAAVCQTALWYVHHKAERHRFDGLAQTLYYDEAKVATWDMLEEDEKHP</sequence>
<proteinExistence type="predicted"/>
<protein>
    <submittedName>
        <fullName evidence="1">Uncharacterized protein</fullName>
    </submittedName>
</protein>
<name>A0A168APF8_9HYPO</name>
<organism evidence="1 2">
    <name type="scientific">Moelleriella libera RCEF 2490</name>
    <dbReference type="NCBI Taxonomy" id="1081109"/>
    <lineage>
        <taxon>Eukaryota</taxon>
        <taxon>Fungi</taxon>
        <taxon>Dikarya</taxon>
        <taxon>Ascomycota</taxon>
        <taxon>Pezizomycotina</taxon>
        <taxon>Sordariomycetes</taxon>
        <taxon>Hypocreomycetidae</taxon>
        <taxon>Hypocreales</taxon>
        <taxon>Clavicipitaceae</taxon>
        <taxon>Moelleriella</taxon>
    </lineage>
</organism>
<evidence type="ECO:0000313" key="1">
    <source>
        <dbReference type="EMBL" id="KZZ94176.1"/>
    </source>
</evidence>
<dbReference type="EMBL" id="AZGY01000011">
    <property type="protein sequence ID" value="KZZ94176.1"/>
    <property type="molecule type" value="Genomic_DNA"/>
</dbReference>
<dbReference type="InterPro" id="IPR054208">
    <property type="entry name" value="DUF6914"/>
</dbReference>
<dbReference type="AlphaFoldDB" id="A0A168APF8"/>
<accession>A0A168APF8</accession>
<reference evidence="1 2" key="1">
    <citation type="journal article" date="2016" name="Genome Biol. Evol.">
        <title>Divergent and convergent evolution of fungal pathogenicity.</title>
        <authorList>
            <person name="Shang Y."/>
            <person name="Xiao G."/>
            <person name="Zheng P."/>
            <person name="Cen K."/>
            <person name="Zhan S."/>
            <person name="Wang C."/>
        </authorList>
    </citation>
    <scope>NUCLEOTIDE SEQUENCE [LARGE SCALE GENOMIC DNA]</scope>
    <source>
        <strain evidence="1 2">RCEF 2490</strain>
    </source>
</reference>
<dbReference type="OrthoDB" id="2679825at2759"/>
<keyword evidence="2" id="KW-1185">Reference proteome</keyword>